<accession>A0AAU8NJC6</accession>
<dbReference type="EMBL" id="CP159992">
    <property type="protein sequence ID" value="XCP97819.1"/>
    <property type="molecule type" value="Genomic_DNA"/>
</dbReference>
<reference evidence="2" key="1">
    <citation type="submission" date="2024-05" db="EMBL/GenBank/DDBJ databases">
        <title>Draft genome assemblies of 36 bacteria isolated from hibernating arctic ground squirrels.</title>
        <authorList>
            <person name="McKee H."/>
            <person name="Mullen L."/>
            <person name="Drown D.M."/>
            <person name="Duddleston K.N."/>
        </authorList>
    </citation>
    <scope>NUCLEOTIDE SEQUENCE</scope>
    <source>
        <strain evidence="2">AN1007</strain>
    </source>
</reference>
<gene>
    <name evidence="2" type="ORF">ABXS70_14450</name>
</gene>
<dbReference type="InterPro" id="IPR025139">
    <property type="entry name" value="DUF4062"/>
</dbReference>
<feature type="domain" description="DUF4062" evidence="1">
    <location>
        <begin position="4"/>
        <end position="101"/>
    </location>
</feature>
<evidence type="ECO:0000313" key="2">
    <source>
        <dbReference type="EMBL" id="XCP97819.1"/>
    </source>
</evidence>
<sequence>MKPRIFVSSTYYDLKHIRNSIERFILQYGFEPVLFESGNVYFEFNQELDISCYNEVKLCHMMILIIGGRYGAPSSEEKHLEFIEGYEKNYISITRREFKEAVSNNIPIFIFIDKNVYSEYHTFKKNKDAILTLINEPDSKFNFAYVDSTNVFDFIDEVKVKALTTFEKFDDIETYLRSQIASMFFNYLIDLKSQKDKKEVLNSVTELQNISNRMNEMVNEIGRTVLSETGQYEDAVKKQNEKTISMYTKKIVQLLKFQEDYVFSAEKERPVVFEVTQVIYDDLLNNSRLFDKKGSIREGDIIADDLGNEVIKEVNEKLKKLKNNLQILVSTSLLDVLKLYKSKITPLYDNNGIESLFKETLELELEDVLWLPF</sequence>
<proteinExistence type="predicted"/>
<evidence type="ECO:0000259" key="1">
    <source>
        <dbReference type="Pfam" id="PF13271"/>
    </source>
</evidence>
<name>A0AAU8NJC6_9BACL</name>
<dbReference type="Pfam" id="PF13271">
    <property type="entry name" value="DUF4062"/>
    <property type="match status" value="1"/>
</dbReference>
<protein>
    <submittedName>
        <fullName evidence="2">DUF4062 domain-containing protein</fullName>
    </submittedName>
</protein>
<organism evidence="2">
    <name type="scientific">Paenibacillus sp. AN1007</name>
    <dbReference type="NCBI Taxonomy" id="3151385"/>
    <lineage>
        <taxon>Bacteria</taxon>
        <taxon>Bacillati</taxon>
        <taxon>Bacillota</taxon>
        <taxon>Bacilli</taxon>
        <taxon>Bacillales</taxon>
        <taxon>Paenibacillaceae</taxon>
        <taxon>Paenibacillus</taxon>
    </lineage>
</organism>
<dbReference type="AlphaFoldDB" id="A0AAU8NJC6"/>
<dbReference type="RefSeq" id="WP_366296461.1">
    <property type="nucleotide sequence ID" value="NZ_CP159992.1"/>
</dbReference>